<evidence type="ECO:0000256" key="2">
    <source>
        <dbReference type="ARBA" id="ARBA00022670"/>
    </source>
</evidence>
<dbReference type="InterPro" id="IPR001309">
    <property type="entry name" value="Pept_C14_p20"/>
</dbReference>
<evidence type="ECO:0000313" key="10">
    <source>
        <dbReference type="Proteomes" id="UP000192247"/>
    </source>
</evidence>
<dbReference type="InterPro" id="IPR029030">
    <property type="entry name" value="Caspase-like_dom_sf"/>
</dbReference>
<keyword evidence="2" id="KW-0645">Protease</keyword>
<sequence>MVHFGRKFEDSRQKRRLLRLLCQAADRTIQQVACCCVCCGTRARGSNGRGDECRPGGGSPAISVHSHSSTMSLSHSWQCVEGDAELLRELADKIEDFRDLVAALQSAGLLSAGDNTPDDGVDTTDYATEDVIEVPPSPCVGPEKRLKALLGRIQIKDEESFRRFKRTLIENGEFNAVGVLQPLCDQSVSPPTSPLPIDFLPDSEAVTSRGTNETPVTPGMSQRGCLNDKRDAAVKTMNNNRIRRMLNKIISLDEDSFDLFRQRTRLDHGRYDAIQVLGDALRSLQEYSETPFLLPTLPRYLTPRISRQNAARGEFMREEVDARAAPMVAMASTSAEATDEVRIRAAEVAVEGGPHVYSMLGHPRGLCVIFNIRHFPSVPDKDRPGSDADQNYMIKLFEAFGFTVYTHVDRSSDQILELLETYACDNVQESHDAFVCIIMSHGEQQHIYGSDYNTVKLQTVFEMFNNTKCPRLRERPKIFLIQACRGYLPDNGTSGRQDAISSGLDDLSVSMADVSVNVGAKKTELYRDQSDAGIIPKTLPRPTSASQTTEASRLGQAAAAERRIPSWSDMYIAYAVIENYESLRDFRTGSWFLKAVYEVMARESWENDLDTLMDRVIKNVLERSSFDGQRQCPEIRKIGWHKKLFFNTGL</sequence>
<dbReference type="Gene3D" id="3.40.50.1460">
    <property type="match status" value="1"/>
</dbReference>
<comment type="similarity">
    <text evidence="1 5">Belongs to the peptidase C14A family.</text>
</comment>
<dbReference type="PANTHER" id="PTHR47901:SF8">
    <property type="entry name" value="CASPASE-3"/>
    <property type="match status" value="1"/>
</dbReference>
<dbReference type="AlphaFoldDB" id="A0A1V9XWG8"/>
<protein>
    <submittedName>
        <fullName evidence="9">Caspase Nc-like</fullName>
    </submittedName>
</protein>
<evidence type="ECO:0000256" key="3">
    <source>
        <dbReference type="ARBA" id="ARBA00022703"/>
    </source>
</evidence>
<accession>A0A1V9XWG8</accession>
<dbReference type="PROSITE" id="PS50207">
    <property type="entry name" value="CASPASE_P10"/>
    <property type="match status" value="1"/>
</dbReference>
<evidence type="ECO:0000256" key="1">
    <source>
        <dbReference type="ARBA" id="ARBA00010134"/>
    </source>
</evidence>
<dbReference type="EMBL" id="MNPL01003095">
    <property type="protein sequence ID" value="OQR77753.1"/>
    <property type="molecule type" value="Genomic_DNA"/>
</dbReference>
<keyword evidence="4" id="KW-0378">Hydrolase</keyword>
<dbReference type="GO" id="GO:0004197">
    <property type="term" value="F:cysteine-type endopeptidase activity"/>
    <property type="evidence" value="ECO:0007669"/>
    <property type="project" value="InterPro"/>
</dbReference>
<feature type="domain" description="Caspase family p20" evidence="8">
    <location>
        <begin position="363"/>
        <end position="488"/>
    </location>
</feature>
<gene>
    <name evidence="9" type="ORF">BIW11_00400</name>
</gene>
<dbReference type="OrthoDB" id="6044770at2759"/>
<evidence type="ECO:0000256" key="6">
    <source>
        <dbReference type="SAM" id="MobiDB-lite"/>
    </source>
</evidence>
<dbReference type="InterPro" id="IPR002398">
    <property type="entry name" value="Pept_C14"/>
</dbReference>
<evidence type="ECO:0000259" key="7">
    <source>
        <dbReference type="PROSITE" id="PS50207"/>
    </source>
</evidence>
<dbReference type="GO" id="GO:0006915">
    <property type="term" value="P:apoptotic process"/>
    <property type="evidence" value="ECO:0007669"/>
    <property type="project" value="UniProtKB-KW"/>
</dbReference>
<dbReference type="SUPFAM" id="SSF52129">
    <property type="entry name" value="Caspase-like"/>
    <property type="match status" value="1"/>
</dbReference>
<comment type="caution">
    <text evidence="9">The sequence shown here is derived from an EMBL/GenBank/DDBJ whole genome shotgun (WGS) entry which is preliminary data.</text>
</comment>
<organism evidence="9 10">
    <name type="scientific">Tropilaelaps mercedesae</name>
    <dbReference type="NCBI Taxonomy" id="418985"/>
    <lineage>
        <taxon>Eukaryota</taxon>
        <taxon>Metazoa</taxon>
        <taxon>Ecdysozoa</taxon>
        <taxon>Arthropoda</taxon>
        <taxon>Chelicerata</taxon>
        <taxon>Arachnida</taxon>
        <taxon>Acari</taxon>
        <taxon>Parasitiformes</taxon>
        <taxon>Mesostigmata</taxon>
        <taxon>Gamasina</taxon>
        <taxon>Dermanyssoidea</taxon>
        <taxon>Laelapidae</taxon>
        <taxon>Tropilaelaps</taxon>
    </lineage>
</organism>
<evidence type="ECO:0000259" key="8">
    <source>
        <dbReference type="PROSITE" id="PS50208"/>
    </source>
</evidence>
<feature type="domain" description="Caspase family p10" evidence="7">
    <location>
        <begin position="560"/>
        <end position="647"/>
    </location>
</feature>
<keyword evidence="10" id="KW-1185">Reference proteome</keyword>
<dbReference type="InterPro" id="IPR002138">
    <property type="entry name" value="Pept_C14_p10"/>
</dbReference>
<dbReference type="InterPro" id="IPR015917">
    <property type="entry name" value="Pept_C14A"/>
</dbReference>
<feature type="compositionally biased region" description="Polar residues" evidence="6">
    <location>
        <begin position="541"/>
        <end position="551"/>
    </location>
</feature>
<name>A0A1V9XWG8_9ACAR</name>
<dbReference type="PROSITE" id="PS50208">
    <property type="entry name" value="CASPASE_P20"/>
    <property type="match status" value="1"/>
</dbReference>
<feature type="region of interest" description="Disordered" evidence="6">
    <location>
        <begin position="536"/>
        <end position="556"/>
    </location>
</feature>
<dbReference type="STRING" id="418985.A0A1V9XWG8"/>
<proteinExistence type="inferred from homology"/>
<dbReference type="SMART" id="SM00115">
    <property type="entry name" value="CASc"/>
    <property type="match status" value="1"/>
</dbReference>
<reference evidence="9 10" key="1">
    <citation type="journal article" date="2017" name="Gigascience">
        <title>Draft genome of the honey bee ectoparasitic mite, Tropilaelaps mercedesae, is shaped by the parasitic life history.</title>
        <authorList>
            <person name="Dong X."/>
            <person name="Armstrong S.D."/>
            <person name="Xia D."/>
            <person name="Makepeace B.L."/>
            <person name="Darby A.C."/>
            <person name="Kadowaki T."/>
        </authorList>
    </citation>
    <scope>NUCLEOTIDE SEQUENCE [LARGE SCALE GENOMIC DNA]</scope>
    <source>
        <strain evidence="9">Wuxi-XJTLU</strain>
    </source>
</reference>
<dbReference type="PRINTS" id="PR00376">
    <property type="entry name" value="IL1BCENZYME"/>
</dbReference>
<dbReference type="Pfam" id="PF00656">
    <property type="entry name" value="Peptidase_C14"/>
    <property type="match status" value="1"/>
</dbReference>
<dbReference type="PANTHER" id="PTHR47901">
    <property type="entry name" value="CASPASE RECRUITMENT DOMAIN-CONTAINING PROTEIN 18"/>
    <property type="match status" value="1"/>
</dbReference>
<dbReference type="FunCoup" id="A0A1V9XWG8">
    <property type="interactions" value="74"/>
</dbReference>
<dbReference type="GO" id="GO:0006508">
    <property type="term" value="P:proteolysis"/>
    <property type="evidence" value="ECO:0007669"/>
    <property type="project" value="UniProtKB-KW"/>
</dbReference>
<dbReference type="Proteomes" id="UP000192247">
    <property type="component" value="Unassembled WGS sequence"/>
</dbReference>
<dbReference type="InterPro" id="IPR011600">
    <property type="entry name" value="Pept_C14_caspase"/>
</dbReference>
<evidence type="ECO:0000313" key="9">
    <source>
        <dbReference type="EMBL" id="OQR77753.1"/>
    </source>
</evidence>
<dbReference type="InParanoid" id="A0A1V9XWG8"/>
<evidence type="ECO:0000256" key="4">
    <source>
        <dbReference type="ARBA" id="ARBA00022801"/>
    </source>
</evidence>
<keyword evidence="3" id="KW-0053">Apoptosis</keyword>
<evidence type="ECO:0000256" key="5">
    <source>
        <dbReference type="RuleBase" id="RU003971"/>
    </source>
</evidence>